<feature type="region of interest" description="Disordered" evidence="1">
    <location>
        <begin position="256"/>
        <end position="324"/>
    </location>
</feature>
<feature type="compositionally biased region" description="Basic residues" evidence="1">
    <location>
        <begin position="278"/>
        <end position="287"/>
    </location>
</feature>
<evidence type="ECO:0008006" key="3">
    <source>
        <dbReference type="Google" id="ProtNLM"/>
    </source>
</evidence>
<sequence length="420" mass="47584">MEIVERENSEVKTTVSYRELKIAMDSEMGKAAESFVRIGYLFKMARDTDVLQESGYTSYLEFAQKEYGMDKSQVSRFINIHTKFSDPEDPTRLNEKYQGFGSAKLALMLTLPDTIIEELTPVFAKSDIQAVKEEIEAEGKVSDLEIIAEQAETTKEPDGQQDVLHQVVDQILDGDLYMRIKIRQALKSSRKEALLQEILAPAGEAMHSVRIKGVGRLMLSVKGLDTEIALINVRSDSKEMYSWEAVIRAVEDYCTSHTDPEPEKKTEVAPEQPEKKPEKRKISKVTKAKGPEKLPSRSRKEPQEEAPSEQTAPETPTTPVAIHSTAPAGFVGDEKVEEGNRQQEPQLEGQMEIEQFPQYLPENHIKCHDGSEVQESEDARIRAEWRRHVENICTPILTYVRQHSELIQKITITEEGIVIE</sequence>
<reference evidence="2" key="1">
    <citation type="journal article" date="2021" name="Proc. Natl. Acad. Sci. U.S.A.">
        <title>A Catalog of Tens of Thousands of Viruses from Human Metagenomes Reveals Hidden Associations with Chronic Diseases.</title>
        <authorList>
            <person name="Tisza M.J."/>
            <person name="Buck C.B."/>
        </authorList>
    </citation>
    <scope>NUCLEOTIDE SEQUENCE</scope>
    <source>
        <strain evidence="2">Ct1TR2</strain>
    </source>
</reference>
<accession>A0A8S5NTI2</accession>
<proteinExistence type="predicted"/>
<name>A0A8S5NTI2_9CAUD</name>
<evidence type="ECO:0000256" key="1">
    <source>
        <dbReference type="SAM" id="MobiDB-lite"/>
    </source>
</evidence>
<dbReference type="EMBL" id="BK015245">
    <property type="protein sequence ID" value="DAD97663.1"/>
    <property type="molecule type" value="Genomic_DNA"/>
</dbReference>
<feature type="compositionally biased region" description="Basic and acidic residues" evidence="1">
    <location>
        <begin position="289"/>
        <end position="303"/>
    </location>
</feature>
<organism evidence="2">
    <name type="scientific">Siphoviridae sp. ct1TR2</name>
    <dbReference type="NCBI Taxonomy" id="2825309"/>
    <lineage>
        <taxon>Viruses</taxon>
        <taxon>Duplodnaviria</taxon>
        <taxon>Heunggongvirae</taxon>
        <taxon>Uroviricota</taxon>
        <taxon>Caudoviricetes</taxon>
    </lineage>
</organism>
<feature type="compositionally biased region" description="Polar residues" evidence="1">
    <location>
        <begin position="308"/>
        <end position="318"/>
    </location>
</feature>
<protein>
    <recommendedName>
        <fullName evidence="3">DUF3102 domain-containing protein</fullName>
    </recommendedName>
</protein>
<evidence type="ECO:0000313" key="2">
    <source>
        <dbReference type="EMBL" id="DAD97663.1"/>
    </source>
</evidence>
<feature type="compositionally biased region" description="Basic and acidic residues" evidence="1">
    <location>
        <begin position="258"/>
        <end position="277"/>
    </location>
</feature>